<feature type="coiled-coil region" evidence="2">
    <location>
        <begin position="303"/>
        <end position="330"/>
    </location>
</feature>
<keyword evidence="3" id="KW-0472">Membrane</keyword>
<dbReference type="Proteomes" id="UP000694569">
    <property type="component" value="Unplaced"/>
</dbReference>
<comment type="similarity">
    <text evidence="1">Belongs to the apolipoprotein L family.</text>
</comment>
<dbReference type="OrthoDB" id="6363454at2759"/>
<keyword evidence="3" id="KW-0812">Transmembrane</keyword>
<dbReference type="GO" id="GO:0016020">
    <property type="term" value="C:membrane"/>
    <property type="evidence" value="ECO:0007669"/>
    <property type="project" value="TreeGrafter"/>
</dbReference>
<name>A0A8C5QI44_9ANUR</name>
<accession>A0A8C5QI44</accession>
<dbReference type="InterPro" id="IPR008405">
    <property type="entry name" value="ApoL"/>
</dbReference>
<dbReference type="GO" id="GO:0008289">
    <property type="term" value="F:lipid binding"/>
    <property type="evidence" value="ECO:0007669"/>
    <property type="project" value="InterPro"/>
</dbReference>
<organism evidence="4 5">
    <name type="scientific">Leptobrachium leishanense</name>
    <name type="common">Leishan spiny toad</name>
    <dbReference type="NCBI Taxonomy" id="445787"/>
    <lineage>
        <taxon>Eukaryota</taxon>
        <taxon>Metazoa</taxon>
        <taxon>Chordata</taxon>
        <taxon>Craniata</taxon>
        <taxon>Vertebrata</taxon>
        <taxon>Euteleostomi</taxon>
        <taxon>Amphibia</taxon>
        <taxon>Batrachia</taxon>
        <taxon>Anura</taxon>
        <taxon>Pelobatoidea</taxon>
        <taxon>Megophryidae</taxon>
        <taxon>Leptobrachium</taxon>
    </lineage>
</organism>
<evidence type="ECO:0000313" key="4">
    <source>
        <dbReference type="Ensembl" id="ENSLLEP00000037138.1"/>
    </source>
</evidence>
<feature type="transmembrane region" description="Helical" evidence="3">
    <location>
        <begin position="122"/>
        <end position="148"/>
    </location>
</feature>
<dbReference type="GeneTree" id="ENSGT01030000234599"/>
<evidence type="ECO:0000256" key="1">
    <source>
        <dbReference type="ARBA" id="ARBA00010090"/>
    </source>
</evidence>
<keyword evidence="2" id="KW-0175">Coiled coil</keyword>
<evidence type="ECO:0008006" key="6">
    <source>
        <dbReference type="Google" id="ProtNLM"/>
    </source>
</evidence>
<feature type="transmembrane region" description="Helical" evidence="3">
    <location>
        <begin position="154"/>
        <end position="177"/>
    </location>
</feature>
<evidence type="ECO:0000256" key="3">
    <source>
        <dbReference type="SAM" id="Phobius"/>
    </source>
</evidence>
<dbReference type="Ensembl" id="ENSLLET00000038567.1">
    <property type="protein sequence ID" value="ENSLLEP00000037138.1"/>
    <property type="gene ID" value="ENSLLEG00000023517.1"/>
</dbReference>
<dbReference type="GO" id="GO:0042157">
    <property type="term" value="P:lipoprotein metabolic process"/>
    <property type="evidence" value="ECO:0007669"/>
    <property type="project" value="InterPro"/>
</dbReference>
<feature type="coiled-coil region" evidence="2">
    <location>
        <begin position="182"/>
        <end position="216"/>
    </location>
</feature>
<evidence type="ECO:0000313" key="5">
    <source>
        <dbReference type="Proteomes" id="UP000694569"/>
    </source>
</evidence>
<reference evidence="4" key="2">
    <citation type="submission" date="2025-09" db="UniProtKB">
        <authorList>
            <consortium name="Ensembl"/>
        </authorList>
    </citation>
    <scope>IDENTIFICATION</scope>
</reference>
<proteinExistence type="inferred from homology"/>
<dbReference type="PANTHER" id="PTHR14096">
    <property type="entry name" value="APOLIPOPROTEIN L"/>
    <property type="match status" value="1"/>
</dbReference>
<dbReference type="Pfam" id="PF05461">
    <property type="entry name" value="ApoL"/>
    <property type="match status" value="1"/>
</dbReference>
<dbReference type="GO" id="GO:0005576">
    <property type="term" value="C:extracellular region"/>
    <property type="evidence" value="ECO:0007669"/>
    <property type="project" value="InterPro"/>
</dbReference>
<protein>
    <recommendedName>
        <fullName evidence="6">Apolipoprotein L3</fullName>
    </recommendedName>
</protein>
<keyword evidence="5" id="KW-1185">Reference proteome</keyword>
<keyword evidence="3" id="KW-1133">Transmembrane helix</keyword>
<dbReference type="GO" id="GO:0006869">
    <property type="term" value="P:lipid transport"/>
    <property type="evidence" value="ECO:0007669"/>
    <property type="project" value="InterPro"/>
</dbReference>
<sequence>MGENKKLLDAENENIIKDVVERYVQLEAQINAELRGQVPEEEEGKSERKSFFNTKWFSDKDPDRRKLDPKTGKNMQLKLTKITESVDDFKKTQRDFIKRGGECVKQMRGIASALDKFHKGSIIASVAGSSFGIAGGILTIVGLCLTPVTFGASLIVTGVGIGVATAGGLTGAAASVADRVNIQRKCKKVEEFIKELNNMKQKMQDLLGTIDLLINEMIDLLGLNADIARVGTRGAYTAVEIARLVQVVRISASAARGAQIAARGAQAAAAVSGVLAALFIVVDIGFVVKGAMELSKGAKCEEAAKIREIADGLEEDCKKLKLNEKDCSEKMKK</sequence>
<dbReference type="AlphaFoldDB" id="A0A8C5QI44"/>
<evidence type="ECO:0000256" key="2">
    <source>
        <dbReference type="SAM" id="Coils"/>
    </source>
</evidence>
<dbReference type="PANTHER" id="PTHR14096:SF27">
    <property type="entry name" value="APOLIPOPROTEIN L2"/>
    <property type="match status" value="1"/>
</dbReference>
<reference evidence="4" key="1">
    <citation type="submission" date="2025-08" db="UniProtKB">
        <authorList>
            <consortium name="Ensembl"/>
        </authorList>
    </citation>
    <scope>IDENTIFICATION</scope>
</reference>
<feature type="transmembrane region" description="Helical" evidence="3">
    <location>
        <begin position="267"/>
        <end position="288"/>
    </location>
</feature>